<feature type="compositionally biased region" description="Polar residues" evidence="1">
    <location>
        <begin position="36"/>
        <end position="55"/>
    </location>
</feature>
<feature type="region of interest" description="Disordered" evidence="1">
    <location>
        <begin position="234"/>
        <end position="254"/>
    </location>
</feature>
<proteinExistence type="predicted"/>
<comment type="caution">
    <text evidence="2">The sequence shown here is derived from an EMBL/GenBank/DDBJ whole genome shotgun (WGS) entry which is preliminary data.</text>
</comment>
<evidence type="ECO:0000256" key="1">
    <source>
        <dbReference type="SAM" id="MobiDB-lite"/>
    </source>
</evidence>
<dbReference type="AlphaFoldDB" id="A0A6V7V6K5"/>
<feature type="region of interest" description="Disordered" evidence="1">
    <location>
        <begin position="1"/>
        <end position="55"/>
    </location>
</feature>
<evidence type="ECO:0000313" key="3">
    <source>
        <dbReference type="Proteomes" id="UP000580250"/>
    </source>
</evidence>
<name>A0A6V7V6K5_MELEN</name>
<reference evidence="2 3" key="1">
    <citation type="submission" date="2020-08" db="EMBL/GenBank/DDBJ databases">
        <authorList>
            <person name="Koutsovoulos G."/>
            <person name="Danchin GJ E."/>
        </authorList>
    </citation>
    <scope>NUCLEOTIDE SEQUENCE [LARGE SCALE GENOMIC DNA]</scope>
</reference>
<dbReference type="EMBL" id="CAJEWN010000171">
    <property type="protein sequence ID" value="CAD2170595.1"/>
    <property type="molecule type" value="Genomic_DNA"/>
</dbReference>
<dbReference type="Proteomes" id="UP000580250">
    <property type="component" value="Unassembled WGS sequence"/>
</dbReference>
<gene>
    <name evidence="2" type="ORF">MENT_LOCUS22009</name>
</gene>
<accession>A0A6V7V6K5</accession>
<organism evidence="2 3">
    <name type="scientific">Meloidogyne enterolobii</name>
    <name type="common">Root-knot nematode worm</name>
    <name type="synonym">Meloidogyne mayaguensis</name>
    <dbReference type="NCBI Taxonomy" id="390850"/>
    <lineage>
        <taxon>Eukaryota</taxon>
        <taxon>Metazoa</taxon>
        <taxon>Ecdysozoa</taxon>
        <taxon>Nematoda</taxon>
        <taxon>Chromadorea</taxon>
        <taxon>Rhabditida</taxon>
        <taxon>Tylenchina</taxon>
        <taxon>Tylenchomorpha</taxon>
        <taxon>Tylenchoidea</taxon>
        <taxon>Meloidogynidae</taxon>
        <taxon>Meloidogyninae</taxon>
        <taxon>Meloidogyne</taxon>
    </lineage>
</organism>
<evidence type="ECO:0000313" key="2">
    <source>
        <dbReference type="EMBL" id="CAD2170595.1"/>
    </source>
</evidence>
<sequence length="275" mass="30562">MHDVQIIENTNSNVETNEKMKMNSGVKIKHARYRKGQSSSDTPLNSKEGASSASQGAVIARPVTGHDQDLHQHDNQIVEYANSKVEKTGRKKRKGDSEKDALILQCFNEGLTTYQTEKKIIEAKDTNFTSLSTIKRRFKELDALILQCFNDGMTAIQAEKIIEAKGKNISLLAIERRFKELEELILKCFNDGLTAIQAEKKINVTKSTECILLSTIIRRYDELEKLNVDKSKSPANLLNSEEKGTLSASQADKATTVLEGENEAQVVEATGSDLS</sequence>
<protein>
    <submittedName>
        <fullName evidence="2">Uncharacterized protein</fullName>
    </submittedName>
</protein>